<dbReference type="Gene3D" id="1.25.40.20">
    <property type="entry name" value="Ankyrin repeat-containing domain"/>
    <property type="match status" value="4"/>
</dbReference>
<comment type="caution">
    <text evidence="4">The sequence shown here is derived from an EMBL/GenBank/DDBJ whole genome shotgun (WGS) entry which is preliminary data.</text>
</comment>
<feature type="repeat" description="ANK" evidence="3">
    <location>
        <begin position="561"/>
        <end position="593"/>
    </location>
</feature>
<dbReference type="PROSITE" id="PS50297">
    <property type="entry name" value="ANK_REP_REGION"/>
    <property type="match status" value="2"/>
</dbReference>
<dbReference type="PANTHER" id="PTHR24198:SF165">
    <property type="entry name" value="ANKYRIN REPEAT-CONTAINING PROTEIN-RELATED"/>
    <property type="match status" value="1"/>
</dbReference>
<dbReference type="SMART" id="SM00248">
    <property type="entry name" value="ANK"/>
    <property type="match status" value="14"/>
</dbReference>
<accession>A0A135LLA3</accession>
<gene>
    <name evidence="4" type="ORF">PGRI_057290</name>
</gene>
<evidence type="ECO:0000256" key="1">
    <source>
        <dbReference type="ARBA" id="ARBA00022737"/>
    </source>
</evidence>
<feature type="repeat" description="ANK" evidence="3">
    <location>
        <begin position="691"/>
        <end position="723"/>
    </location>
</feature>
<feature type="repeat" description="ANK" evidence="3">
    <location>
        <begin position="826"/>
        <end position="860"/>
    </location>
</feature>
<dbReference type="InterPro" id="IPR002110">
    <property type="entry name" value="Ankyrin_rpt"/>
</dbReference>
<dbReference type="AlphaFoldDB" id="A0A135LLA3"/>
<dbReference type="GO" id="GO:0005737">
    <property type="term" value="C:cytoplasm"/>
    <property type="evidence" value="ECO:0007669"/>
    <property type="project" value="TreeGrafter"/>
</dbReference>
<feature type="repeat" description="ANK" evidence="3">
    <location>
        <begin position="793"/>
        <end position="825"/>
    </location>
</feature>
<evidence type="ECO:0000313" key="5">
    <source>
        <dbReference type="Proteomes" id="UP000070168"/>
    </source>
</evidence>
<dbReference type="InterPro" id="IPR036770">
    <property type="entry name" value="Ankyrin_rpt-contain_sf"/>
</dbReference>
<feature type="repeat" description="ANK" evidence="3">
    <location>
        <begin position="760"/>
        <end position="792"/>
    </location>
</feature>
<proteinExistence type="predicted"/>
<dbReference type="Pfam" id="PF12796">
    <property type="entry name" value="Ank_2"/>
    <property type="match status" value="4"/>
</dbReference>
<reference evidence="4 5" key="1">
    <citation type="journal article" date="2016" name="BMC Genomics">
        <title>Genome sequencing and secondary metabolism of the postharvest pathogen Penicillium griseofulvum.</title>
        <authorList>
            <person name="Banani H."/>
            <person name="Marcet-Houben M."/>
            <person name="Ballester A.R."/>
            <person name="Abbruscato P."/>
            <person name="Gonzalez-Candelas L."/>
            <person name="Gabaldon T."/>
            <person name="Spadaro D."/>
        </authorList>
    </citation>
    <scope>NUCLEOTIDE SEQUENCE [LARGE SCALE GENOMIC DNA]</scope>
    <source>
        <strain evidence="4 5">PG3</strain>
    </source>
</reference>
<organism evidence="4 5">
    <name type="scientific">Penicillium patulum</name>
    <name type="common">Penicillium griseofulvum</name>
    <dbReference type="NCBI Taxonomy" id="5078"/>
    <lineage>
        <taxon>Eukaryota</taxon>
        <taxon>Fungi</taxon>
        <taxon>Dikarya</taxon>
        <taxon>Ascomycota</taxon>
        <taxon>Pezizomycotina</taxon>
        <taxon>Eurotiomycetes</taxon>
        <taxon>Eurotiomycetidae</taxon>
        <taxon>Eurotiales</taxon>
        <taxon>Aspergillaceae</taxon>
        <taxon>Penicillium</taxon>
    </lineage>
</organism>
<sequence length="895" mass="99602">MFKTVYLILDAPDSYLGDNVQAWQGMWDALAKLPSNIKLLFTSRLSSPTRRLKIDSKMAITPRVADIKTYVTDRIKRDTNLNQVLAKTHEREPVRKRVTSLASESGMLTELPYIMILRFLLARLHLDNLSKHSGTLASIKNALSHLPTDSNAVFESSALQMTKYKPFENKLAKHVLTWVAHAKVGLTISQVQDSFAMQQHSKGESYYDSIPSKDLVISVSAGLIVEDSKNGTLRLVHESARQNLRRHDIIPQNADLTMAKTCLTCLLIDGTEDEKQSPLLAYAANHWISHLDQDCQNADAEARNLIKRFFRNSTKLARAFNTMQADPGSGLDGITELHAAVYFNLRFYTKYLIKARFDVNARCSNGQTALHWAVKLGRYRLLKDLIRNSADTNIRDKTKHTPLHIALKGPVADTIPIVQRLVDGGVKLDLPGPQGLTALSWAIRYGPTAVAEILLKSQVNLNSEISPGWTSLRELFCHDHSTAEPPGTSAYTWNSLKTAVQDHVSYLIHVVLGLGVDLNRPTSHGWLPLTHAITTNSLSRVRALLKRDPSPADANKRDEGRNWSPLRWAIFRKNPAIVKVLGEHGADMNEKNDDGWMPLIQAVEDQSEDIVQVLLKMGTRPETLDQQNRPALLHAVQSRNKNIIWLLATSDSESNICLHSKMLLEVALANDDYSIAWLLCENGADPNATDGHMTLLHRASRSGRLRDVSFLLSWGADDSRLDNEGFTALHRAVLGNFDTIVAELVSRISSQEYLNIRDPNGNTALVLAILKGNKPMVQTLLYSQASCEIADSQGVTALHHVVGLGLDEFLRLMVHRVSNINLPDKKGYSALHHAVRSDKSNAQTISILVAGGADLNAKTNDNETPLRLARRLKKEAFVSQLQSLKESSRSRAKKD</sequence>
<dbReference type="Proteomes" id="UP000070168">
    <property type="component" value="Unassembled WGS sequence"/>
</dbReference>
<dbReference type="PANTHER" id="PTHR24198">
    <property type="entry name" value="ANKYRIN REPEAT AND PROTEIN KINASE DOMAIN-CONTAINING PROTEIN"/>
    <property type="match status" value="1"/>
</dbReference>
<evidence type="ECO:0000256" key="3">
    <source>
        <dbReference type="PROSITE-ProRule" id="PRU00023"/>
    </source>
</evidence>
<evidence type="ECO:0000313" key="4">
    <source>
        <dbReference type="EMBL" id="KXG49761.1"/>
    </source>
</evidence>
<dbReference type="EMBL" id="LHQR01000048">
    <property type="protein sequence ID" value="KXG49761.1"/>
    <property type="molecule type" value="Genomic_DNA"/>
</dbReference>
<evidence type="ECO:0000256" key="2">
    <source>
        <dbReference type="ARBA" id="ARBA00023043"/>
    </source>
</evidence>
<dbReference type="OrthoDB" id="195446at2759"/>
<keyword evidence="2 3" id="KW-0040">ANK repeat</keyword>
<protein>
    <submittedName>
        <fullName evidence="4">Uncharacterized protein</fullName>
    </submittedName>
</protein>
<dbReference type="Pfam" id="PF00023">
    <property type="entry name" value="Ank"/>
    <property type="match status" value="1"/>
</dbReference>
<feature type="repeat" description="ANK" evidence="3">
    <location>
        <begin position="594"/>
        <end position="626"/>
    </location>
</feature>
<dbReference type="RefSeq" id="XP_040648297.1">
    <property type="nucleotide sequence ID" value="XM_040793442.1"/>
</dbReference>
<dbReference type="SUPFAM" id="SSF48403">
    <property type="entry name" value="Ankyrin repeat"/>
    <property type="match status" value="2"/>
</dbReference>
<feature type="repeat" description="ANK" evidence="3">
    <location>
        <begin position="365"/>
        <end position="397"/>
    </location>
</feature>
<dbReference type="GeneID" id="63708742"/>
<keyword evidence="1" id="KW-0677">Repeat</keyword>
<dbReference type="STRING" id="5078.A0A135LLA3"/>
<keyword evidence="5" id="KW-1185">Reference proteome</keyword>
<dbReference type="PRINTS" id="PR01415">
    <property type="entry name" value="ANKYRIN"/>
</dbReference>
<dbReference type="PROSITE" id="PS50088">
    <property type="entry name" value="ANK_REPEAT"/>
    <property type="match status" value="7"/>
</dbReference>
<dbReference type="OMA" id="YHAHEMI"/>
<name>A0A135LLA3_PENPA</name>